<dbReference type="InterPro" id="IPR000515">
    <property type="entry name" value="MetI-like"/>
</dbReference>
<dbReference type="CDD" id="cd06261">
    <property type="entry name" value="TM_PBP2"/>
    <property type="match status" value="1"/>
</dbReference>
<feature type="transmembrane region" description="Helical" evidence="8">
    <location>
        <begin position="122"/>
        <end position="143"/>
    </location>
</feature>
<keyword evidence="5 8" id="KW-0812">Transmembrane</keyword>
<feature type="transmembrane region" description="Helical" evidence="8">
    <location>
        <begin position="20"/>
        <end position="41"/>
    </location>
</feature>
<organism evidence="10">
    <name type="scientific">mine drainage metagenome</name>
    <dbReference type="NCBI Taxonomy" id="410659"/>
    <lineage>
        <taxon>unclassified sequences</taxon>
        <taxon>metagenomes</taxon>
        <taxon>ecological metagenomes</taxon>
    </lineage>
</organism>
<dbReference type="PROSITE" id="PS50928">
    <property type="entry name" value="ABC_TM1"/>
    <property type="match status" value="1"/>
</dbReference>
<sequence length="303" mass="33374">MRPVRFLGVPKPGQGRGWVISGPFLWFLIFFLVPFLVVVKISLSTAEIAIPPYAPLFTLTDDGTLSVALHLGNFQYIFSDPEYVLAYLSSLRYAAGTALITLLIGYPVAYGIATSRPGIRPALLMLVVMPFWTSFLIRVYAWIGILKPNGLINNFLMWLGVIHQPLEILNNQFSIFVGMVYAYLPFMILPLYACLEKLDHSLLEAAGDLGARPFRAFLSITLPLSLPGIIAGSLLVFIPAVGEYIIPTLLGGPSTLTIGTVLWNEFFNNHDWPVASTVAVALIVLLVGPLMLLQHSQAKEETR</sequence>
<reference evidence="10" key="1">
    <citation type="submission" date="2016-10" db="EMBL/GenBank/DDBJ databases">
        <title>Sequence of Gallionella enrichment culture.</title>
        <authorList>
            <person name="Poehlein A."/>
            <person name="Muehling M."/>
            <person name="Daniel R."/>
        </authorList>
    </citation>
    <scope>NUCLEOTIDE SEQUENCE</scope>
</reference>
<feature type="domain" description="ABC transmembrane type-1" evidence="9">
    <location>
        <begin position="87"/>
        <end position="293"/>
    </location>
</feature>
<keyword evidence="7 8" id="KW-0472">Membrane</keyword>
<dbReference type="PANTHER" id="PTHR42929:SF3">
    <property type="entry name" value="PUTRESCINE TRANSPORT SYSTEM PERMEASE PROTEIN POTH"/>
    <property type="match status" value="1"/>
</dbReference>
<comment type="caution">
    <text evidence="10">The sequence shown here is derived from an EMBL/GenBank/DDBJ whole genome shotgun (WGS) entry which is preliminary data.</text>
</comment>
<evidence type="ECO:0000256" key="2">
    <source>
        <dbReference type="ARBA" id="ARBA00007069"/>
    </source>
</evidence>
<keyword evidence="6 8" id="KW-1133">Transmembrane helix</keyword>
<dbReference type="EMBL" id="MLJW01000202">
    <property type="protein sequence ID" value="OIQ93664.1"/>
    <property type="molecule type" value="Genomic_DNA"/>
</dbReference>
<evidence type="ECO:0000256" key="5">
    <source>
        <dbReference type="ARBA" id="ARBA00022692"/>
    </source>
</evidence>
<dbReference type="Gene3D" id="1.10.3720.10">
    <property type="entry name" value="MetI-like"/>
    <property type="match status" value="1"/>
</dbReference>
<evidence type="ECO:0000256" key="4">
    <source>
        <dbReference type="ARBA" id="ARBA00022475"/>
    </source>
</evidence>
<protein>
    <submittedName>
        <fullName evidence="10">Putrescine transport system permease protein PotH</fullName>
    </submittedName>
</protein>
<feature type="transmembrane region" description="Helical" evidence="8">
    <location>
        <begin position="272"/>
        <end position="293"/>
    </location>
</feature>
<name>A0A1J5RC48_9ZZZZ</name>
<proteinExistence type="inferred from homology"/>
<evidence type="ECO:0000313" key="10">
    <source>
        <dbReference type="EMBL" id="OIQ93664.1"/>
    </source>
</evidence>
<evidence type="ECO:0000256" key="8">
    <source>
        <dbReference type="SAM" id="Phobius"/>
    </source>
</evidence>
<feature type="transmembrane region" description="Helical" evidence="8">
    <location>
        <begin position="216"/>
        <end position="241"/>
    </location>
</feature>
<keyword evidence="4" id="KW-1003">Cell membrane</keyword>
<dbReference type="SUPFAM" id="SSF161098">
    <property type="entry name" value="MetI-like"/>
    <property type="match status" value="1"/>
</dbReference>
<evidence type="ECO:0000256" key="7">
    <source>
        <dbReference type="ARBA" id="ARBA00023136"/>
    </source>
</evidence>
<evidence type="ECO:0000256" key="1">
    <source>
        <dbReference type="ARBA" id="ARBA00004651"/>
    </source>
</evidence>
<dbReference type="InterPro" id="IPR035906">
    <property type="entry name" value="MetI-like_sf"/>
</dbReference>
<feature type="transmembrane region" description="Helical" evidence="8">
    <location>
        <begin position="91"/>
        <end position="110"/>
    </location>
</feature>
<dbReference type="AlphaFoldDB" id="A0A1J5RC48"/>
<evidence type="ECO:0000256" key="3">
    <source>
        <dbReference type="ARBA" id="ARBA00022448"/>
    </source>
</evidence>
<feature type="transmembrane region" description="Helical" evidence="8">
    <location>
        <begin position="173"/>
        <end position="195"/>
    </location>
</feature>
<comment type="similarity">
    <text evidence="2">Belongs to the binding-protein-dependent transport system permease family. CysTW subfamily.</text>
</comment>
<evidence type="ECO:0000259" key="9">
    <source>
        <dbReference type="PROSITE" id="PS50928"/>
    </source>
</evidence>
<comment type="subcellular location">
    <subcellularLocation>
        <location evidence="1">Cell membrane</location>
        <topology evidence="1">Multi-pass membrane protein</topology>
    </subcellularLocation>
</comment>
<dbReference type="PANTHER" id="PTHR42929">
    <property type="entry name" value="INNER MEMBRANE ABC TRANSPORTER PERMEASE PROTEIN YDCU-RELATED-RELATED"/>
    <property type="match status" value="1"/>
</dbReference>
<gene>
    <name evidence="10" type="primary">potH_3</name>
    <name evidence="10" type="ORF">GALL_243450</name>
</gene>
<keyword evidence="3" id="KW-0813">Transport</keyword>
<dbReference type="Pfam" id="PF00528">
    <property type="entry name" value="BPD_transp_1"/>
    <property type="match status" value="1"/>
</dbReference>
<dbReference type="GO" id="GO:0005886">
    <property type="term" value="C:plasma membrane"/>
    <property type="evidence" value="ECO:0007669"/>
    <property type="project" value="UniProtKB-SubCell"/>
</dbReference>
<dbReference type="GO" id="GO:0055085">
    <property type="term" value="P:transmembrane transport"/>
    <property type="evidence" value="ECO:0007669"/>
    <property type="project" value="InterPro"/>
</dbReference>
<evidence type="ECO:0000256" key="6">
    <source>
        <dbReference type="ARBA" id="ARBA00022989"/>
    </source>
</evidence>
<accession>A0A1J5RC48</accession>